<dbReference type="GO" id="GO:0016747">
    <property type="term" value="F:acyltransferase activity, transferring groups other than amino-acyl groups"/>
    <property type="evidence" value="ECO:0007669"/>
    <property type="project" value="InterPro"/>
</dbReference>
<evidence type="ECO:0000313" key="2">
    <source>
        <dbReference type="EMBL" id="KAF5374264.1"/>
    </source>
</evidence>
<dbReference type="InterPro" id="IPR000182">
    <property type="entry name" value="GNAT_dom"/>
</dbReference>
<sequence length="84" mass="9315">MRLWFCYELATDPEYQGLGCVTELVQHVYEIATEAGGFISLATAVPLNLKKYLSPRMGFHERGSFTNGSPIAILTSHVLVRGIK</sequence>
<accession>A0A8H5H0B1</accession>
<dbReference type="AlphaFoldDB" id="A0A8H5H0B1"/>
<keyword evidence="3" id="KW-1185">Reference proteome</keyword>
<comment type="caution">
    <text evidence="2">The sequence shown here is derived from an EMBL/GenBank/DDBJ whole genome shotgun (WGS) entry which is preliminary data.</text>
</comment>
<dbReference type="CDD" id="cd04301">
    <property type="entry name" value="NAT_SF"/>
    <property type="match status" value="1"/>
</dbReference>
<organism evidence="2 3">
    <name type="scientific">Tetrapyrgos nigripes</name>
    <dbReference type="NCBI Taxonomy" id="182062"/>
    <lineage>
        <taxon>Eukaryota</taxon>
        <taxon>Fungi</taxon>
        <taxon>Dikarya</taxon>
        <taxon>Basidiomycota</taxon>
        <taxon>Agaricomycotina</taxon>
        <taxon>Agaricomycetes</taxon>
        <taxon>Agaricomycetidae</taxon>
        <taxon>Agaricales</taxon>
        <taxon>Marasmiineae</taxon>
        <taxon>Marasmiaceae</taxon>
        <taxon>Tetrapyrgos</taxon>
    </lineage>
</organism>
<gene>
    <name evidence="2" type="ORF">D9758_004524</name>
</gene>
<proteinExistence type="predicted"/>
<dbReference type="PROSITE" id="PS51186">
    <property type="entry name" value="GNAT"/>
    <property type="match status" value="1"/>
</dbReference>
<feature type="domain" description="N-acetyltransferase" evidence="1">
    <location>
        <begin position="1"/>
        <end position="80"/>
    </location>
</feature>
<dbReference type="Pfam" id="PF00583">
    <property type="entry name" value="Acetyltransf_1"/>
    <property type="match status" value="1"/>
</dbReference>
<name>A0A8H5H0B1_9AGAR</name>
<dbReference type="InterPro" id="IPR016181">
    <property type="entry name" value="Acyl_CoA_acyltransferase"/>
</dbReference>
<dbReference type="SUPFAM" id="SSF55729">
    <property type="entry name" value="Acyl-CoA N-acyltransferases (Nat)"/>
    <property type="match status" value="1"/>
</dbReference>
<dbReference type="OrthoDB" id="61113at2759"/>
<evidence type="ECO:0000259" key="1">
    <source>
        <dbReference type="PROSITE" id="PS51186"/>
    </source>
</evidence>
<reference evidence="2 3" key="1">
    <citation type="journal article" date="2020" name="ISME J.">
        <title>Uncovering the hidden diversity of litter-decomposition mechanisms in mushroom-forming fungi.</title>
        <authorList>
            <person name="Floudas D."/>
            <person name="Bentzer J."/>
            <person name="Ahren D."/>
            <person name="Johansson T."/>
            <person name="Persson P."/>
            <person name="Tunlid A."/>
        </authorList>
    </citation>
    <scope>NUCLEOTIDE SEQUENCE [LARGE SCALE GENOMIC DNA]</scope>
    <source>
        <strain evidence="2 3">CBS 291.85</strain>
    </source>
</reference>
<evidence type="ECO:0000313" key="3">
    <source>
        <dbReference type="Proteomes" id="UP000559256"/>
    </source>
</evidence>
<protein>
    <recommendedName>
        <fullName evidence="1">N-acetyltransferase domain-containing protein</fullName>
    </recommendedName>
</protein>
<dbReference type="EMBL" id="JAACJM010000002">
    <property type="protein sequence ID" value="KAF5374264.1"/>
    <property type="molecule type" value="Genomic_DNA"/>
</dbReference>
<dbReference type="Proteomes" id="UP000559256">
    <property type="component" value="Unassembled WGS sequence"/>
</dbReference>
<dbReference type="Gene3D" id="3.40.630.30">
    <property type="match status" value="1"/>
</dbReference>